<dbReference type="Proteomes" id="UP000199440">
    <property type="component" value="Unassembled WGS sequence"/>
</dbReference>
<evidence type="ECO:0000313" key="1">
    <source>
        <dbReference type="EMBL" id="SDM00757.1"/>
    </source>
</evidence>
<dbReference type="AlphaFoldDB" id="A0A1G9PRB3"/>
<protein>
    <submittedName>
        <fullName evidence="1">Uncharacterized protein</fullName>
    </submittedName>
</protein>
<gene>
    <name evidence="1" type="ORF">SAMN04488514_10495</name>
</gene>
<reference evidence="1 2" key="1">
    <citation type="submission" date="2016-10" db="EMBL/GenBank/DDBJ databases">
        <authorList>
            <person name="de Groot N.N."/>
        </authorList>
    </citation>
    <scope>NUCLEOTIDE SEQUENCE [LARGE SCALE GENOMIC DNA]</scope>
    <source>
        <strain evidence="1 2">DSM 19886</strain>
    </source>
</reference>
<name>A0A1G9PRB3_9FLAO</name>
<organism evidence="1 2">
    <name type="scientific">Kriegella aquimaris</name>
    <dbReference type="NCBI Taxonomy" id="192904"/>
    <lineage>
        <taxon>Bacteria</taxon>
        <taxon>Pseudomonadati</taxon>
        <taxon>Bacteroidota</taxon>
        <taxon>Flavobacteriia</taxon>
        <taxon>Flavobacteriales</taxon>
        <taxon>Flavobacteriaceae</taxon>
        <taxon>Kriegella</taxon>
    </lineage>
</organism>
<sequence>MLKWDLKNHKIYVFSEDAPSYLVEFNNERVEKLEPLKNRLFHLWNEKIEDHWKAVTVYITHNCKPGK</sequence>
<evidence type="ECO:0000313" key="2">
    <source>
        <dbReference type="Proteomes" id="UP000199440"/>
    </source>
</evidence>
<dbReference type="EMBL" id="FNGV01000004">
    <property type="protein sequence ID" value="SDM00757.1"/>
    <property type="molecule type" value="Genomic_DNA"/>
</dbReference>
<proteinExistence type="predicted"/>
<accession>A0A1G9PRB3</accession>
<keyword evidence="2" id="KW-1185">Reference proteome</keyword>